<accession>A0AAV4SYQ0</accession>
<dbReference type="AlphaFoldDB" id="A0AAV4SYQ0"/>
<evidence type="ECO:0000313" key="1">
    <source>
        <dbReference type="EMBL" id="GIY38920.1"/>
    </source>
</evidence>
<feature type="non-terminal residue" evidence="1">
    <location>
        <position position="1"/>
    </location>
</feature>
<gene>
    <name evidence="1" type="ORF">CDAR_285681</name>
</gene>
<proteinExistence type="predicted"/>
<protein>
    <submittedName>
        <fullName evidence="1">Uncharacterized protein</fullName>
    </submittedName>
</protein>
<evidence type="ECO:0000313" key="2">
    <source>
        <dbReference type="Proteomes" id="UP001054837"/>
    </source>
</evidence>
<dbReference type="Proteomes" id="UP001054837">
    <property type="component" value="Unassembled WGS sequence"/>
</dbReference>
<dbReference type="EMBL" id="BPLQ01008689">
    <property type="protein sequence ID" value="GIY38920.1"/>
    <property type="molecule type" value="Genomic_DNA"/>
</dbReference>
<reference evidence="1 2" key="1">
    <citation type="submission" date="2021-06" db="EMBL/GenBank/DDBJ databases">
        <title>Caerostris darwini draft genome.</title>
        <authorList>
            <person name="Kono N."/>
            <person name="Arakawa K."/>
        </authorList>
    </citation>
    <scope>NUCLEOTIDE SEQUENCE [LARGE SCALE GENOMIC DNA]</scope>
</reference>
<comment type="caution">
    <text evidence="1">The sequence shown here is derived from an EMBL/GenBank/DDBJ whole genome shotgun (WGS) entry which is preliminary data.</text>
</comment>
<keyword evidence="2" id="KW-1185">Reference proteome</keyword>
<sequence length="36" mass="3922">SEENKKRKSAESDVAICANQKVGGVMKWAGHEEAAY</sequence>
<organism evidence="1 2">
    <name type="scientific">Caerostris darwini</name>
    <dbReference type="NCBI Taxonomy" id="1538125"/>
    <lineage>
        <taxon>Eukaryota</taxon>
        <taxon>Metazoa</taxon>
        <taxon>Ecdysozoa</taxon>
        <taxon>Arthropoda</taxon>
        <taxon>Chelicerata</taxon>
        <taxon>Arachnida</taxon>
        <taxon>Araneae</taxon>
        <taxon>Araneomorphae</taxon>
        <taxon>Entelegynae</taxon>
        <taxon>Araneoidea</taxon>
        <taxon>Araneidae</taxon>
        <taxon>Caerostris</taxon>
    </lineage>
</organism>
<name>A0AAV4SYQ0_9ARAC</name>